<protein>
    <submittedName>
        <fullName evidence="2">QueT transporter family protein</fullName>
    </submittedName>
</protein>
<dbReference type="InterPro" id="IPR010387">
    <property type="entry name" value="QueT"/>
</dbReference>
<feature type="transmembrane region" description="Helical" evidence="1">
    <location>
        <begin position="12"/>
        <end position="36"/>
    </location>
</feature>
<dbReference type="PIRSF" id="PIRSF031501">
    <property type="entry name" value="QueT"/>
    <property type="match status" value="1"/>
</dbReference>
<keyword evidence="1" id="KW-0472">Membrane</keyword>
<reference evidence="2" key="1">
    <citation type="submission" date="2020-09" db="EMBL/GenBank/DDBJ databases">
        <title>Genomic insights into the novelty and pathogenicity of a unique biofilm-forming Enterococcus sp. bacteria (Enterococcus lacertideformus) identified in reptiles.</title>
        <authorList>
            <person name="Agius J.E."/>
            <person name="Phalen D.N."/>
            <person name="Rose K."/>
            <person name="Eden J.-S."/>
        </authorList>
    </citation>
    <scope>NUCLEOTIDE SEQUENCE</scope>
    <source>
        <strain evidence="2">PHRS 0518</strain>
    </source>
</reference>
<name>A0A931AT99_9ENTE</name>
<evidence type="ECO:0000256" key="1">
    <source>
        <dbReference type="SAM" id="Phobius"/>
    </source>
</evidence>
<comment type="caution">
    <text evidence="2">The sequence shown here is derived from an EMBL/GenBank/DDBJ whole genome shotgun (WGS) entry which is preliminary data.</text>
</comment>
<evidence type="ECO:0000313" key="2">
    <source>
        <dbReference type="EMBL" id="MBF8807431.1"/>
    </source>
</evidence>
<feature type="transmembrane region" description="Helical" evidence="1">
    <location>
        <begin position="56"/>
        <end position="83"/>
    </location>
</feature>
<gene>
    <name evidence="2" type="ORF">IC227_02230</name>
</gene>
<sequence length="167" mass="18575">MQKTKEHQRLMVVVANGIIMALYLALTVLVAPVSSGPIQFRISESLNHLVVFNRKLLWGVLGGVVIYNAFFGFGVLDVIYGGGQTFLSLGLTALMQNRVKSVKIRLALNTIFFTIGMWLIAYMLVPTGGTAFWTTYGTLALSEFIVMALSAPLMYYLNRTLDFEKRV</sequence>
<keyword evidence="3" id="KW-1185">Reference proteome</keyword>
<dbReference type="PANTHER" id="PTHR40044">
    <property type="entry name" value="INTEGRAL MEMBRANE PROTEIN-RELATED"/>
    <property type="match status" value="1"/>
</dbReference>
<accession>A0A931AT99</accession>
<dbReference type="Pfam" id="PF06177">
    <property type="entry name" value="QueT"/>
    <property type="match status" value="1"/>
</dbReference>
<keyword evidence="1" id="KW-1133">Transmembrane helix</keyword>
<dbReference type="PANTHER" id="PTHR40044:SF1">
    <property type="entry name" value="INTEGRAL MEMBRANE PROTEIN"/>
    <property type="match status" value="1"/>
</dbReference>
<organism evidence="2 3">
    <name type="scientific">Enterococcus lacertideformus</name>
    <dbReference type="NCBI Taxonomy" id="2771493"/>
    <lineage>
        <taxon>Bacteria</taxon>
        <taxon>Bacillati</taxon>
        <taxon>Bacillota</taxon>
        <taxon>Bacilli</taxon>
        <taxon>Lactobacillales</taxon>
        <taxon>Enterococcaceae</taxon>
        <taxon>Enterococcus</taxon>
    </lineage>
</organism>
<keyword evidence="1" id="KW-0812">Transmembrane</keyword>
<evidence type="ECO:0000313" key="3">
    <source>
        <dbReference type="Proteomes" id="UP000637757"/>
    </source>
</evidence>
<dbReference type="AlphaFoldDB" id="A0A931AT99"/>
<feature type="transmembrane region" description="Helical" evidence="1">
    <location>
        <begin position="131"/>
        <end position="157"/>
    </location>
</feature>
<dbReference type="Proteomes" id="UP000637757">
    <property type="component" value="Unassembled WGS sequence"/>
</dbReference>
<feature type="transmembrane region" description="Helical" evidence="1">
    <location>
        <begin position="104"/>
        <end position="125"/>
    </location>
</feature>
<dbReference type="EMBL" id="JADAKE010000007">
    <property type="protein sequence ID" value="MBF8807431.1"/>
    <property type="molecule type" value="Genomic_DNA"/>
</dbReference>
<proteinExistence type="predicted"/>